<organism evidence="2 3">
    <name type="scientific">Kaistella haifensis DSM 19056</name>
    <dbReference type="NCBI Taxonomy" id="1450526"/>
    <lineage>
        <taxon>Bacteria</taxon>
        <taxon>Pseudomonadati</taxon>
        <taxon>Bacteroidota</taxon>
        <taxon>Flavobacteriia</taxon>
        <taxon>Flavobacteriales</taxon>
        <taxon>Weeksellaceae</taxon>
        <taxon>Chryseobacterium group</taxon>
        <taxon>Kaistella</taxon>
    </lineage>
</organism>
<protein>
    <recommendedName>
        <fullName evidence="1">FAD-dependent urate hydroxylase HpyO/Asp monooxygenase CreE-like FAD/NAD(P)-binding domain-containing protein</fullName>
    </recommendedName>
</protein>
<dbReference type="EMBL" id="JASZ02000006">
    <property type="protein sequence ID" value="OWK98782.1"/>
    <property type="molecule type" value="Genomic_DNA"/>
</dbReference>
<comment type="caution">
    <text evidence="2">The sequence shown here is derived from an EMBL/GenBank/DDBJ whole genome shotgun (WGS) entry which is preliminary data.</text>
</comment>
<dbReference type="InterPro" id="IPR052189">
    <property type="entry name" value="L-asp_N-monooxygenase_NS-form"/>
</dbReference>
<dbReference type="AlphaFoldDB" id="A0A246BAR5"/>
<evidence type="ECO:0000313" key="2">
    <source>
        <dbReference type="EMBL" id="OWK98782.1"/>
    </source>
</evidence>
<reference evidence="2 3" key="1">
    <citation type="submission" date="2014-01" db="EMBL/GenBank/DDBJ databases">
        <authorList>
            <consortium name="Genome Consortium for Active Teaching"/>
            <person name="Sontag T.C."/>
            <person name="Newman J.D."/>
        </authorList>
    </citation>
    <scope>NUCLEOTIDE SEQUENCE [LARGE SCALE GENOMIC DNA]</scope>
    <source>
        <strain evidence="2 3">DSM 19056</strain>
    </source>
</reference>
<dbReference type="Proteomes" id="UP000197587">
    <property type="component" value="Unassembled WGS sequence"/>
</dbReference>
<dbReference type="PANTHER" id="PTHR40254">
    <property type="entry name" value="BLR0577 PROTEIN"/>
    <property type="match status" value="1"/>
</dbReference>
<gene>
    <name evidence="2" type="ORF">AP75_04800</name>
</gene>
<proteinExistence type="predicted"/>
<evidence type="ECO:0000313" key="3">
    <source>
        <dbReference type="Proteomes" id="UP000197587"/>
    </source>
</evidence>
<dbReference type="PANTHER" id="PTHR40254:SF1">
    <property type="entry name" value="BLR0577 PROTEIN"/>
    <property type="match status" value="1"/>
</dbReference>
<feature type="domain" description="FAD-dependent urate hydroxylase HpyO/Asp monooxygenase CreE-like FAD/NAD(P)-binding" evidence="1">
    <location>
        <begin position="44"/>
        <end position="205"/>
    </location>
</feature>
<evidence type="ECO:0000259" key="1">
    <source>
        <dbReference type="Pfam" id="PF13454"/>
    </source>
</evidence>
<dbReference type="SUPFAM" id="SSF51905">
    <property type="entry name" value="FAD/NAD(P)-binding domain"/>
    <property type="match status" value="1"/>
</dbReference>
<keyword evidence="3" id="KW-1185">Reference proteome</keyword>
<dbReference type="InterPro" id="IPR038732">
    <property type="entry name" value="HpyO/CreE_NAD-binding"/>
</dbReference>
<dbReference type="InterPro" id="IPR036188">
    <property type="entry name" value="FAD/NAD-bd_sf"/>
</dbReference>
<dbReference type="Pfam" id="PF13454">
    <property type="entry name" value="NAD_binding_9"/>
    <property type="match status" value="1"/>
</dbReference>
<sequence length="607" mass="70058">MGKVIWKTIHIASETCQGKDFIHKQIHRQSDFVPGNDSIFNVGIVGGGPKGLYALEELFSRIKDEKISGNWQILWFNDTEDFGCGPNYQVDQPDYLLINYCIGHVDAWDRTKSASKNYLNFMDWIQKFRTDERKVKPTDFASRALVGHYLQYVTMQVIGSRSENIQLRLIPEKVRNIESNSEGKLWTQTDNGDYRLDNVLLTTGHCYRNLPLIDFQENSIPENYLTAAYPVQVLDKIPPKKKVGIIGWGLTCIDAALQLTEGRGGHFDKADNYIPSGNEPVLLPFSRNHLPIMPRGPIYGENTYKLHYLNEKWFDEIQTIQKQRKIDFRTEIFPWLERELNFAYYSTQLQTREASDVEAYITSLPEKERFSYRDLLFPNIPQTGKLQESYVRYVEFLIAEAEKGELKSPLMAAAAVWREASPFIANIYREGGFTGESQKFLDKELFGSFCRTSYGPPIENMKKIKALMIAGIIQVQWETAVELTYYIEENQFILQSEENRENVDFIIDARIARPNLSVSNSELYQNLWKNKLVELYQNDGYRPGCVKMNAIGKVLTNEKDIPLYVYGSNTEGFLLDNDSLSRKKNNLASNWATDTLEQHRKILVNHN</sequence>
<dbReference type="Gene3D" id="3.50.50.60">
    <property type="entry name" value="FAD/NAD(P)-binding domain"/>
    <property type="match status" value="1"/>
</dbReference>
<name>A0A246BAR5_9FLAO</name>
<accession>A0A246BAR5</accession>
<dbReference type="PRINTS" id="PR00368">
    <property type="entry name" value="FADPNR"/>
</dbReference>
<reference evidence="2 3" key="2">
    <citation type="submission" date="2017-05" db="EMBL/GenBank/DDBJ databases">
        <title>Genome of Chryseobacterium haifense.</title>
        <authorList>
            <person name="Newman J.D."/>
        </authorList>
    </citation>
    <scope>NUCLEOTIDE SEQUENCE [LARGE SCALE GENOMIC DNA]</scope>
    <source>
        <strain evidence="2 3">DSM 19056</strain>
    </source>
</reference>